<dbReference type="AlphaFoldDB" id="A0A167ZTF3"/>
<feature type="compositionally biased region" description="Low complexity" evidence="1">
    <location>
        <begin position="18"/>
        <end position="37"/>
    </location>
</feature>
<feature type="compositionally biased region" description="Basic and acidic residues" evidence="1">
    <location>
        <begin position="228"/>
        <end position="239"/>
    </location>
</feature>
<feature type="region of interest" description="Disordered" evidence="1">
    <location>
        <begin position="102"/>
        <end position="130"/>
    </location>
</feature>
<accession>A0A167ZTF3</accession>
<evidence type="ECO:0000313" key="2">
    <source>
        <dbReference type="EMBL" id="OAA67888.1"/>
    </source>
</evidence>
<evidence type="ECO:0000256" key="1">
    <source>
        <dbReference type="SAM" id="MobiDB-lite"/>
    </source>
</evidence>
<reference evidence="2 3" key="1">
    <citation type="journal article" date="2016" name="Genome Biol. Evol.">
        <title>Divergent and convergent evolution of fungal pathogenicity.</title>
        <authorList>
            <person name="Shang Y."/>
            <person name="Xiao G."/>
            <person name="Zheng P."/>
            <person name="Cen K."/>
            <person name="Zhan S."/>
            <person name="Wang C."/>
        </authorList>
    </citation>
    <scope>NUCLEOTIDE SEQUENCE [LARGE SCALE GENOMIC DNA]</scope>
    <source>
        <strain evidence="2 3">RCEF 264</strain>
    </source>
</reference>
<feature type="compositionally biased region" description="Low complexity" evidence="1">
    <location>
        <begin position="110"/>
        <end position="130"/>
    </location>
</feature>
<dbReference type="EMBL" id="AZHD01000001">
    <property type="protein sequence ID" value="OAA67888.1"/>
    <property type="molecule type" value="Genomic_DNA"/>
</dbReference>
<protein>
    <submittedName>
        <fullName evidence="2">Uncharacterized protein</fullName>
    </submittedName>
</protein>
<organism evidence="2 3">
    <name type="scientific">Niveomyces insectorum RCEF 264</name>
    <dbReference type="NCBI Taxonomy" id="1081102"/>
    <lineage>
        <taxon>Eukaryota</taxon>
        <taxon>Fungi</taxon>
        <taxon>Dikarya</taxon>
        <taxon>Ascomycota</taxon>
        <taxon>Pezizomycotina</taxon>
        <taxon>Sordariomycetes</taxon>
        <taxon>Hypocreomycetidae</taxon>
        <taxon>Hypocreales</taxon>
        <taxon>Cordycipitaceae</taxon>
        <taxon>Niveomyces</taxon>
    </lineage>
</organism>
<gene>
    <name evidence="2" type="ORF">SPI_00083</name>
</gene>
<feature type="compositionally biased region" description="Low complexity" evidence="1">
    <location>
        <begin position="57"/>
        <end position="81"/>
    </location>
</feature>
<feature type="region of interest" description="Disordered" evidence="1">
    <location>
        <begin position="177"/>
        <end position="264"/>
    </location>
</feature>
<name>A0A167ZTF3_9HYPO</name>
<feature type="region of interest" description="Disordered" evidence="1">
    <location>
        <begin position="1"/>
        <end position="37"/>
    </location>
</feature>
<evidence type="ECO:0000313" key="3">
    <source>
        <dbReference type="Proteomes" id="UP000076874"/>
    </source>
</evidence>
<comment type="caution">
    <text evidence="2">The sequence shown here is derived from an EMBL/GenBank/DDBJ whole genome shotgun (WGS) entry which is preliminary data.</text>
</comment>
<keyword evidence="3" id="KW-1185">Reference proteome</keyword>
<proteinExistence type="predicted"/>
<feature type="compositionally biased region" description="Basic residues" evidence="1">
    <location>
        <begin position="255"/>
        <end position="264"/>
    </location>
</feature>
<feature type="region of interest" description="Disordered" evidence="1">
    <location>
        <begin position="49"/>
        <end position="89"/>
    </location>
</feature>
<sequence>MAVFPRLQQPAMADDKPPGSSNTNKSSSSTPFPSASAYAARRGALDLLLAETGVTGGRPAATGPSTTTTTTTTADSDSAGANTPPANKPRFLDVIRAQRQKAEALRKATGEAATATATTTTNATTTTTSSTAAKTGFSTLLARDKPAVTAPSAGPRSVQDRLEAEFQRYRGANPLAGVGFVPEGASDQTDNNNNKNEGKGKIGGTATAQNRRARQLMVAPSSGKRGRNGREETAGHNDGDGGGSSSDDEPGRSALGRRKKAKRG</sequence>
<dbReference type="Proteomes" id="UP000076874">
    <property type="component" value="Unassembled WGS sequence"/>
</dbReference>